<proteinExistence type="predicted"/>
<keyword evidence="3" id="KW-1185">Reference proteome</keyword>
<comment type="caution">
    <text evidence="2">The sequence shown here is derived from an EMBL/GenBank/DDBJ whole genome shotgun (WGS) entry which is preliminary data.</text>
</comment>
<name>A0A8X6NTP2_NEPPI</name>
<dbReference type="EMBL" id="BMAW01013061">
    <property type="protein sequence ID" value="GFT31737.1"/>
    <property type="molecule type" value="Genomic_DNA"/>
</dbReference>
<dbReference type="AlphaFoldDB" id="A0A8X6NTP2"/>
<protein>
    <submittedName>
        <fullName evidence="2">Uncharacterized protein</fullName>
    </submittedName>
</protein>
<dbReference type="Proteomes" id="UP000887013">
    <property type="component" value="Unassembled WGS sequence"/>
</dbReference>
<feature type="region of interest" description="Disordered" evidence="1">
    <location>
        <begin position="28"/>
        <end position="61"/>
    </location>
</feature>
<evidence type="ECO:0000313" key="3">
    <source>
        <dbReference type="Proteomes" id="UP000887013"/>
    </source>
</evidence>
<accession>A0A8X6NTP2</accession>
<reference evidence="2" key="1">
    <citation type="submission" date="2020-08" db="EMBL/GenBank/DDBJ databases">
        <title>Multicomponent nature underlies the extraordinary mechanical properties of spider dragline silk.</title>
        <authorList>
            <person name="Kono N."/>
            <person name="Nakamura H."/>
            <person name="Mori M."/>
            <person name="Yoshida Y."/>
            <person name="Ohtoshi R."/>
            <person name="Malay A.D."/>
            <person name="Moran D.A.P."/>
            <person name="Tomita M."/>
            <person name="Numata K."/>
            <person name="Arakawa K."/>
        </authorList>
    </citation>
    <scope>NUCLEOTIDE SEQUENCE</scope>
</reference>
<sequence length="84" mass="9230">MRLVSPLFLFPATEFPLPVLLAQNYGYSSHPEDQSDQATCNSHEIPIPVSPLSTSRMTGDGPGLITRKYSRKWCEGEGCVPGLH</sequence>
<organism evidence="2 3">
    <name type="scientific">Nephila pilipes</name>
    <name type="common">Giant wood spider</name>
    <name type="synonym">Nephila maculata</name>
    <dbReference type="NCBI Taxonomy" id="299642"/>
    <lineage>
        <taxon>Eukaryota</taxon>
        <taxon>Metazoa</taxon>
        <taxon>Ecdysozoa</taxon>
        <taxon>Arthropoda</taxon>
        <taxon>Chelicerata</taxon>
        <taxon>Arachnida</taxon>
        <taxon>Araneae</taxon>
        <taxon>Araneomorphae</taxon>
        <taxon>Entelegynae</taxon>
        <taxon>Araneoidea</taxon>
        <taxon>Nephilidae</taxon>
        <taxon>Nephila</taxon>
    </lineage>
</organism>
<evidence type="ECO:0000256" key="1">
    <source>
        <dbReference type="SAM" id="MobiDB-lite"/>
    </source>
</evidence>
<evidence type="ECO:0000313" key="2">
    <source>
        <dbReference type="EMBL" id="GFT31737.1"/>
    </source>
</evidence>
<gene>
    <name evidence="2" type="ORF">NPIL_23311</name>
</gene>